<dbReference type="SUPFAM" id="SSF52540">
    <property type="entry name" value="P-loop containing nucleoside triphosphate hydrolases"/>
    <property type="match status" value="1"/>
</dbReference>
<evidence type="ECO:0000313" key="1">
    <source>
        <dbReference type="EMBL" id="VAW33524.1"/>
    </source>
</evidence>
<accession>A0A3B0VPH7</accession>
<sequence>MTTSLFRQTDTILQAKTNRYEKFGFSRNPFPTKPSVTISSPDPRENGEIYLSDLRQKEQGKFEELLIPRGDRSQVRSIAFLMDYATRRGRGIGKTSFLFHQRERIMADLGNELSRGSQVLFSTYVLPQPNGVHRKFWQFCKLIMESLASDDNPIISMAMWRLRAFSGVIPDSVLEQVGESPEQTIGDDKWLQKHDVNVFFSLNNAIKRQLLGLGINEVLADALTNYGHLPIKFQQNFLSKISDSTWRVNGVNYLFDDLVKLFRVAGFTKGLILVDEMEKVIRPQNSKERRAFTDALRYFLIDGQCENARLSFYSFFFTIHPYIQELLNPHWEATGLDRFAALSRELAPEYTVYFHPLDQNSARPLAKVYLDESRLSGKQEESFAPFTTEALDEALFKSGRVPGKYLTLLNQAVERAIKEGWETIDANEINRVLQLKAPGEPGEKDATDALPLAIDLGSNGN</sequence>
<dbReference type="EMBL" id="UOEU01000458">
    <property type="protein sequence ID" value="VAW33524.1"/>
    <property type="molecule type" value="Genomic_DNA"/>
</dbReference>
<dbReference type="AlphaFoldDB" id="A0A3B0VPH7"/>
<gene>
    <name evidence="1" type="ORF">MNBD_CHLOROFLEXI01-2983</name>
</gene>
<dbReference type="InterPro" id="IPR027417">
    <property type="entry name" value="P-loop_NTPase"/>
</dbReference>
<name>A0A3B0VPH7_9ZZZZ</name>
<organism evidence="1">
    <name type="scientific">hydrothermal vent metagenome</name>
    <dbReference type="NCBI Taxonomy" id="652676"/>
    <lineage>
        <taxon>unclassified sequences</taxon>
        <taxon>metagenomes</taxon>
        <taxon>ecological metagenomes</taxon>
    </lineage>
</organism>
<protein>
    <submittedName>
        <fullName evidence="1">Uncharacterized protein</fullName>
    </submittedName>
</protein>
<reference evidence="1" key="1">
    <citation type="submission" date="2018-06" db="EMBL/GenBank/DDBJ databases">
        <authorList>
            <person name="Zhirakovskaya E."/>
        </authorList>
    </citation>
    <scope>NUCLEOTIDE SEQUENCE</scope>
</reference>
<proteinExistence type="predicted"/>